<comment type="subcellular location">
    <subcellularLocation>
        <location evidence="1">Cytoplasmic vesicle</location>
        <location evidence="1">Autophagosome</location>
    </subcellularLocation>
</comment>
<evidence type="ECO:0000259" key="9">
    <source>
        <dbReference type="PROSITE" id="PS50030"/>
    </source>
</evidence>
<dbReference type="CDD" id="cd02340">
    <property type="entry name" value="ZZ_NBR1_like"/>
    <property type="match status" value="1"/>
</dbReference>
<dbReference type="SMART" id="SM00291">
    <property type="entry name" value="ZnF_ZZ"/>
    <property type="match status" value="1"/>
</dbReference>
<feature type="region of interest" description="Disordered" evidence="8">
    <location>
        <begin position="1325"/>
        <end position="1391"/>
    </location>
</feature>
<dbReference type="SUPFAM" id="SSF57850">
    <property type="entry name" value="RING/U-box"/>
    <property type="match status" value="1"/>
</dbReference>
<accession>A0AAN9BVT1</accession>
<dbReference type="SUPFAM" id="SSF54277">
    <property type="entry name" value="CAD &amp; PB1 domains"/>
    <property type="match status" value="1"/>
</dbReference>
<evidence type="ECO:0000256" key="7">
    <source>
        <dbReference type="SAM" id="Coils"/>
    </source>
</evidence>
<dbReference type="Gene3D" id="3.30.60.90">
    <property type="match status" value="1"/>
</dbReference>
<evidence type="ECO:0000256" key="6">
    <source>
        <dbReference type="PROSITE-ProRule" id="PRU00228"/>
    </source>
</evidence>
<dbReference type="PROSITE" id="PS50030">
    <property type="entry name" value="UBA"/>
    <property type="match status" value="1"/>
</dbReference>
<feature type="coiled-coil region" evidence="7">
    <location>
        <begin position="497"/>
        <end position="528"/>
    </location>
</feature>
<feature type="compositionally biased region" description="Basic and acidic residues" evidence="8">
    <location>
        <begin position="1204"/>
        <end position="1216"/>
    </location>
</feature>
<proteinExistence type="predicted"/>
<dbReference type="Gene3D" id="1.10.8.10">
    <property type="entry name" value="DNA helicase RuvA subunit, C-terminal domain"/>
    <property type="match status" value="1"/>
</dbReference>
<feature type="region of interest" description="Disordered" evidence="8">
    <location>
        <begin position="152"/>
        <end position="199"/>
    </location>
</feature>
<dbReference type="InterPro" id="IPR015940">
    <property type="entry name" value="UBA"/>
</dbReference>
<keyword evidence="4" id="KW-0862">Zinc</keyword>
<comment type="caution">
    <text evidence="11">The sequence shown here is derived from an EMBL/GenBank/DDBJ whole genome shotgun (WGS) entry which is preliminary data.</text>
</comment>
<feature type="region of interest" description="Disordered" evidence="8">
    <location>
        <begin position="963"/>
        <end position="1011"/>
    </location>
</feature>
<feature type="region of interest" description="Disordered" evidence="8">
    <location>
        <begin position="801"/>
        <end position="901"/>
    </location>
</feature>
<dbReference type="SUPFAM" id="SSF46934">
    <property type="entry name" value="UBA-like"/>
    <property type="match status" value="1"/>
</dbReference>
<dbReference type="InterPro" id="IPR032350">
    <property type="entry name" value="Nbr1_FW"/>
</dbReference>
<dbReference type="PROSITE" id="PS50135">
    <property type="entry name" value="ZF_ZZ_2"/>
    <property type="match status" value="1"/>
</dbReference>
<dbReference type="CDD" id="cd14947">
    <property type="entry name" value="NBR1_like"/>
    <property type="match status" value="1"/>
</dbReference>
<feature type="domain" description="UBA" evidence="9">
    <location>
        <begin position="1388"/>
        <end position="1431"/>
    </location>
</feature>
<dbReference type="GO" id="GO:0031410">
    <property type="term" value="C:cytoplasmic vesicle"/>
    <property type="evidence" value="ECO:0007669"/>
    <property type="project" value="UniProtKB-KW"/>
</dbReference>
<keyword evidence="2" id="KW-0479">Metal-binding</keyword>
<dbReference type="PANTHER" id="PTHR20930:SF0">
    <property type="entry name" value="PROTEIN ILRUN"/>
    <property type="match status" value="1"/>
</dbReference>
<sequence length="1441" mass="159893">MNFLVTVRLVDRQDSEQPDPFFLGPDAEWTSVELMLKSMYNYSDVSSEKLDVRYWDDEDFVILSSQDELDEGCRLAEDKGILQLYVRSHGSDNTPWPADCNTEPSAVDPLPIPRERPAKRTAEEAFTPEQPQDGSAVDPSAHAVISLQVSDTSVKYSPGQESSAASAEEEVSPERGGGDMASAAGVGASDPGHKMVPGASSGANVIAIEMPECPMEVWQEEDEVDQQGTEAAEPAEMAETGEVAPKSGRDAETGFWMMPKDEKKTKKVSSTLPSSAKKIYKDARPKEHKAKKDTWTEETAAVFLHALKVPKPICAPEKTLKKKKQQQADALTQEIFLDYMMKYQSELRRDIVKDVTRKTVRQVVEGISKLHLESPKQSGAENDDASTSDCSPKWPVSVHDKIICDHCDQMIVGLRYKCGNCTNYDLCEPCEGMYPPVHDTTHVFVKLRRPCAKAGIRHGVRAPLLKRPIYEAKPEVVVATDDKKKETAELERLIKISDRLKVKEAKVKEKLAKKQEKLERKKAELRLEGPLNGSPFGTLCAQFLSDVTIPDGSVVVPGEVLEKTWLMRNNGTMNWPRDTVLREVRGNMPAKHVSVPVGLLLPGQTTEITVVFCAPEETGDYESHWRLFSCGQEFGHFVFIKVRVGNKIFSFDPDFLEGGLPSKLSRKEKKDKKQKVALEECKGEECAVASAAQESVLPSVAFNTEDLHLSSGTHPSPAFPATPNNTPFAASPSGRCASPSPKEDDIPEDLLINASTSQNQSPSADDEQQSKAEADQEKEHSSEGHFLEERITCYEWLKEQAAVSRGEQEEEEDERVSTEMEPMTTQFDSFEQLPLLQLIPSAPIYDPEGLEDVEGGSTAAHNGSEEEFPLNLRDEETEEKANNENNDDEGDADSCPELLDADGFVMCPSQNAATAQAEADADSTDDDLYASAYAPKALGLEMPIVGPSPVMPKEEADPEVITVDVEGDDQPENTKMRLSREMSPSSTTSSVEVVSVADLDDFDKEDGEEEYRSIDTHGAWLSPCHMQPIPPVADLEREASEGYEILPDDLSSMSDESSIDDDFCIVIPDCFDTSKPLNRDPSSAKMEKLSDMCLKTMECQGKEASSHLQNVNQDSEEIAESAEKPEAEEDSTPEAEKELTESSLHCCSGQAQASAQATEEPESEDQAAKSIVEQHSQHFFEVLSKEDIPLTLLCDYMDGKIKEEAAVGKSERRLNEREEEEEEGAEEDQQRDTERREAQEHTENGCEEDSALKTEEPEVEEEMQVKTEATEENEGDAAAARFPAVVDVIDPGQHLNQLMQSTMKAASDGLQHLYKTTKDVFKTLQAETHEGKESDYEFKPSDYKPPTSTWKPSNNQYTPPRNDFKPPKSNFQLPKCTYTGPKSQSVESSDEFAAPLERIREMGYFNNKRSVALLKKHKGDVHRVVDELLKESDNDWAGQRH</sequence>
<dbReference type="GO" id="GO:0005776">
    <property type="term" value="C:autophagosome"/>
    <property type="evidence" value="ECO:0007669"/>
    <property type="project" value="UniProtKB-SubCell"/>
</dbReference>
<feature type="region of interest" description="Disordered" evidence="8">
    <location>
        <begin position="92"/>
        <end position="113"/>
    </location>
</feature>
<dbReference type="PANTHER" id="PTHR20930">
    <property type="entry name" value="OVARIAN CARCINOMA ANTIGEN CA125-RELATED"/>
    <property type="match status" value="1"/>
</dbReference>
<dbReference type="InterPro" id="IPR043145">
    <property type="entry name" value="Znf_ZZ_sf"/>
</dbReference>
<feature type="region of interest" description="Disordered" evidence="8">
    <location>
        <begin position="222"/>
        <end position="252"/>
    </location>
</feature>
<feature type="compositionally biased region" description="Basic and acidic residues" evidence="8">
    <location>
        <begin position="1228"/>
        <end position="1256"/>
    </location>
</feature>
<dbReference type="InterPro" id="IPR013783">
    <property type="entry name" value="Ig-like_fold"/>
</dbReference>
<feature type="compositionally biased region" description="Acidic residues" evidence="8">
    <location>
        <begin position="1217"/>
        <end position="1227"/>
    </location>
</feature>
<feature type="region of interest" description="Disordered" evidence="8">
    <location>
        <begin position="1104"/>
        <end position="1172"/>
    </location>
</feature>
<dbReference type="Pfam" id="PF00569">
    <property type="entry name" value="ZZ"/>
    <property type="match status" value="1"/>
</dbReference>
<feature type="compositionally biased region" description="Polar residues" evidence="8">
    <location>
        <begin position="753"/>
        <end position="763"/>
    </location>
</feature>
<dbReference type="GO" id="GO:0070013">
    <property type="term" value="C:intracellular organelle lumen"/>
    <property type="evidence" value="ECO:0007669"/>
    <property type="project" value="UniProtKB-ARBA"/>
</dbReference>
<dbReference type="InterPro" id="IPR000433">
    <property type="entry name" value="Znf_ZZ"/>
</dbReference>
<dbReference type="InterPro" id="IPR009060">
    <property type="entry name" value="UBA-like_sf"/>
</dbReference>
<feature type="compositionally biased region" description="Polar residues" evidence="8">
    <location>
        <begin position="1346"/>
        <end position="1359"/>
    </location>
</feature>
<reference evidence="11 12" key="1">
    <citation type="submission" date="2024-02" db="EMBL/GenBank/DDBJ databases">
        <title>Chromosome-scale genome assembly of the rough periwinkle Littorina saxatilis.</title>
        <authorList>
            <person name="De Jode A."/>
            <person name="Faria R."/>
            <person name="Formenti G."/>
            <person name="Sims Y."/>
            <person name="Smith T.P."/>
            <person name="Tracey A."/>
            <person name="Wood J.M.D."/>
            <person name="Zagrodzka Z.B."/>
            <person name="Johannesson K."/>
            <person name="Butlin R.K."/>
            <person name="Leder E.H."/>
        </authorList>
    </citation>
    <scope>NUCLEOTIDE SEQUENCE [LARGE SCALE GENOMIC DNA]</scope>
    <source>
        <strain evidence="11">Snail1</strain>
        <tissue evidence="11">Muscle</tissue>
    </source>
</reference>
<evidence type="ECO:0000313" key="12">
    <source>
        <dbReference type="Proteomes" id="UP001374579"/>
    </source>
</evidence>
<evidence type="ECO:0000256" key="3">
    <source>
        <dbReference type="ARBA" id="ARBA00022771"/>
    </source>
</evidence>
<keyword evidence="7" id="KW-0175">Coiled coil</keyword>
<evidence type="ECO:0000256" key="5">
    <source>
        <dbReference type="ARBA" id="ARBA00023329"/>
    </source>
</evidence>
<dbReference type="GO" id="GO:0008270">
    <property type="term" value="F:zinc ion binding"/>
    <property type="evidence" value="ECO:0007669"/>
    <property type="project" value="UniProtKB-KW"/>
</dbReference>
<evidence type="ECO:0000259" key="10">
    <source>
        <dbReference type="PROSITE" id="PS50135"/>
    </source>
</evidence>
<keyword evidence="12" id="KW-1185">Reference proteome</keyword>
<evidence type="ECO:0000313" key="11">
    <source>
        <dbReference type="EMBL" id="KAK7111984.1"/>
    </source>
</evidence>
<dbReference type="PROSITE" id="PS01357">
    <property type="entry name" value="ZF_ZZ_1"/>
    <property type="match status" value="1"/>
</dbReference>
<evidence type="ECO:0000256" key="1">
    <source>
        <dbReference type="ARBA" id="ARBA00004419"/>
    </source>
</evidence>
<feature type="compositionally biased region" description="Acidic residues" evidence="8">
    <location>
        <begin position="1114"/>
        <end position="1133"/>
    </location>
</feature>
<dbReference type="FunFam" id="2.60.40.10:FF:000199">
    <property type="entry name" value="next to BRCA1 gene 1 protein-like"/>
    <property type="match status" value="1"/>
</dbReference>
<feature type="compositionally biased region" description="Acidic residues" evidence="8">
    <location>
        <begin position="998"/>
        <end position="1009"/>
    </location>
</feature>
<evidence type="ECO:0000256" key="2">
    <source>
        <dbReference type="ARBA" id="ARBA00022723"/>
    </source>
</evidence>
<feature type="compositionally biased region" description="Low complexity" evidence="8">
    <location>
        <begin position="1148"/>
        <end position="1158"/>
    </location>
</feature>
<feature type="compositionally biased region" description="Basic and acidic residues" evidence="8">
    <location>
        <begin position="1325"/>
        <end position="1342"/>
    </location>
</feature>
<evidence type="ECO:0000256" key="8">
    <source>
        <dbReference type="SAM" id="MobiDB-lite"/>
    </source>
</evidence>
<keyword evidence="5" id="KW-0968">Cytoplasmic vesicle</keyword>
<feature type="region of interest" description="Disordered" evidence="8">
    <location>
        <begin position="708"/>
        <end position="787"/>
    </location>
</feature>
<name>A0AAN9BVT1_9CAEN</name>
<protein>
    <recommendedName>
        <fullName evidence="13">Next to BRCA1 gene 1 protein</fullName>
    </recommendedName>
</protein>
<feature type="region of interest" description="Disordered" evidence="8">
    <location>
        <begin position="1204"/>
        <end position="1279"/>
    </location>
</feature>
<feature type="compositionally biased region" description="Acidic residues" evidence="8">
    <location>
        <begin position="885"/>
        <end position="894"/>
    </location>
</feature>
<dbReference type="FunFam" id="3.30.60.90:FF:000007">
    <property type="entry name" value="Next to BRCA1 gene 1 protein"/>
    <property type="match status" value="1"/>
</dbReference>
<evidence type="ECO:0000256" key="4">
    <source>
        <dbReference type="ARBA" id="ARBA00022833"/>
    </source>
</evidence>
<dbReference type="Proteomes" id="UP001374579">
    <property type="component" value="Unassembled WGS sequence"/>
</dbReference>
<dbReference type="Gene3D" id="3.10.20.90">
    <property type="entry name" value="Phosphatidylinositol 3-kinase Catalytic Subunit, Chain A, domain 1"/>
    <property type="match status" value="1"/>
</dbReference>
<dbReference type="Pfam" id="PF16158">
    <property type="entry name" value="N_BRCA1_IG"/>
    <property type="match status" value="1"/>
</dbReference>
<feature type="domain" description="ZZ-type" evidence="10">
    <location>
        <begin position="399"/>
        <end position="452"/>
    </location>
</feature>
<organism evidence="11 12">
    <name type="scientific">Littorina saxatilis</name>
    <dbReference type="NCBI Taxonomy" id="31220"/>
    <lineage>
        <taxon>Eukaryota</taxon>
        <taxon>Metazoa</taxon>
        <taxon>Spiralia</taxon>
        <taxon>Lophotrochozoa</taxon>
        <taxon>Mollusca</taxon>
        <taxon>Gastropoda</taxon>
        <taxon>Caenogastropoda</taxon>
        <taxon>Littorinimorpha</taxon>
        <taxon>Littorinoidea</taxon>
        <taxon>Littorinidae</taxon>
        <taxon>Littorina</taxon>
    </lineage>
</organism>
<feature type="compositionally biased region" description="Low complexity" evidence="8">
    <location>
        <begin position="226"/>
        <end position="238"/>
    </location>
</feature>
<evidence type="ECO:0008006" key="13">
    <source>
        <dbReference type="Google" id="ProtNLM"/>
    </source>
</evidence>
<feature type="compositionally biased region" description="Basic and acidic residues" evidence="8">
    <location>
        <begin position="768"/>
        <end position="787"/>
    </location>
</feature>
<feature type="compositionally biased region" description="Low complexity" evidence="8">
    <location>
        <begin position="983"/>
        <end position="996"/>
    </location>
</feature>
<dbReference type="EMBL" id="JBAMIC010000002">
    <property type="protein sequence ID" value="KAK7111984.1"/>
    <property type="molecule type" value="Genomic_DNA"/>
</dbReference>
<gene>
    <name evidence="11" type="ORF">V1264_011514</name>
</gene>
<keyword evidence="3 6" id="KW-0863">Zinc-finger</keyword>
<dbReference type="Gene3D" id="2.60.40.10">
    <property type="entry name" value="Immunoglobulins"/>
    <property type="match status" value="1"/>
</dbReference>